<evidence type="ECO:0000256" key="5">
    <source>
        <dbReference type="ARBA" id="ARBA00022840"/>
    </source>
</evidence>
<gene>
    <name evidence="6" type="ORF">PYS61_02735</name>
</gene>
<dbReference type="PANTHER" id="PTHR30201:SF2">
    <property type="entry name" value="2-(5''-TRIPHOSPHORIBOSYL)-3'-DEPHOSPHOCOENZYME-A SYNTHASE"/>
    <property type="match status" value="1"/>
</dbReference>
<keyword evidence="5" id="KW-0067">ATP-binding</keyword>
<accession>A0ABY8C5X2</accession>
<evidence type="ECO:0000256" key="4">
    <source>
        <dbReference type="ARBA" id="ARBA00022741"/>
    </source>
</evidence>
<dbReference type="GO" id="GO:0046917">
    <property type="term" value="F:triphosphoribosyl-dephospho-CoA synthase activity"/>
    <property type="evidence" value="ECO:0007669"/>
    <property type="project" value="UniProtKB-EC"/>
</dbReference>
<dbReference type="Pfam" id="PF01874">
    <property type="entry name" value="CitG"/>
    <property type="match status" value="1"/>
</dbReference>
<name>A0ABY8C5X2_9FIRM</name>
<reference evidence="6 7" key="1">
    <citation type="submission" date="2023-02" db="EMBL/GenBank/DDBJ databases">
        <title>Novel Oscillospiraceae bacterial genomes.</title>
        <authorList>
            <person name="Srinivasan S."/>
            <person name="Austin M.N."/>
            <person name="Fiedler T.L."/>
            <person name="Strenk S.M."/>
            <person name="Agnew K.J."/>
            <person name="Nagana Gowda G.A."/>
            <person name="Raftery D."/>
            <person name="Beamer M.A."/>
            <person name="Achilles S.L."/>
            <person name="Wiesenfeld H.C."/>
            <person name="Fredricks D.N."/>
            <person name="Hillier S.L."/>
        </authorList>
    </citation>
    <scope>NUCLEOTIDE SEQUENCE [LARGE SCALE GENOMIC DNA]</scope>
    <source>
        <strain evidence="6 7">CHIC02 1186E3-8</strain>
    </source>
</reference>
<comment type="catalytic activity">
    <reaction evidence="1">
        <text>3'-dephospho-CoA + ATP = 2'-(5''-triphospho-alpha-D-ribosyl)-3'-dephospho-CoA + adenine</text>
        <dbReference type="Rhea" id="RHEA:15117"/>
        <dbReference type="ChEBI" id="CHEBI:16708"/>
        <dbReference type="ChEBI" id="CHEBI:30616"/>
        <dbReference type="ChEBI" id="CHEBI:57328"/>
        <dbReference type="ChEBI" id="CHEBI:61378"/>
        <dbReference type="EC" id="2.4.2.52"/>
    </reaction>
</comment>
<proteinExistence type="predicted"/>
<keyword evidence="3 6" id="KW-0808">Transferase</keyword>
<organism evidence="6 7">
    <name type="scientific">Amygdalobacter indicium</name>
    <dbReference type="NCBI Taxonomy" id="3029272"/>
    <lineage>
        <taxon>Bacteria</taxon>
        <taxon>Bacillati</taxon>
        <taxon>Bacillota</taxon>
        <taxon>Clostridia</taxon>
        <taxon>Eubacteriales</taxon>
        <taxon>Oscillospiraceae</taxon>
        <taxon>Amygdalobacter</taxon>
    </lineage>
</organism>
<evidence type="ECO:0000313" key="7">
    <source>
        <dbReference type="Proteomes" id="UP001220478"/>
    </source>
</evidence>
<dbReference type="InterPro" id="IPR002736">
    <property type="entry name" value="CitG"/>
</dbReference>
<dbReference type="Proteomes" id="UP001220478">
    <property type="component" value="Chromosome"/>
</dbReference>
<keyword evidence="6" id="KW-0328">Glycosyltransferase</keyword>
<keyword evidence="7" id="KW-1185">Reference proteome</keyword>
<dbReference type="EMBL" id="CP118868">
    <property type="protein sequence ID" value="WEG36100.1"/>
    <property type="molecule type" value="Genomic_DNA"/>
</dbReference>
<evidence type="ECO:0000256" key="3">
    <source>
        <dbReference type="ARBA" id="ARBA00022679"/>
    </source>
</evidence>
<dbReference type="RefSeq" id="WP_315572092.1">
    <property type="nucleotide sequence ID" value="NZ_CP118868.1"/>
</dbReference>
<dbReference type="Gene3D" id="1.10.4200.10">
    <property type="entry name" value="Triphosphoribosyl-dephospho-CoA protein"/>
    <property type="match status" value="2"/>
</dbReference>
<evidence type="ECO:0000313" key="6">
    <source>
        <dbReference type="EMBL" id="WEG36100.1"/>
    </source>
</evidence>
<evidence type="ECO:0000256" key="1">
    <source>
        <dbReference type="ARBA" id="ARBA00001210"/>
    </source>
</evidence>
<evidence type="ECO:0000256" key="2">
    <source>
        <dbReference type="ARBA" id="ARBA00012074"/>
    </source>
</evidence>
<dbReference type="EC" id="2.4.2.52" evidence="2"/>
<dbReference type="PANTHER" id="PTHR30201">
    <property type="entry name" value="TRIPHOSPHORIBOSYL-DEPHOSPHO-COA SYNTHASE"/>
    <property type="match status" value="1"/>
</dbReference>
<protein>
    <recommendedName>
        <fullName evidence="2">triphosphoribosyl-dephospho-CoA synthase</fullName>
        <ecNumber evidence="2">2.4.2.52</ecNumber>
    </recommendedName>
</protein>
<keyword evidence="4" id="KW-0547">Nucleotide-binding</keyword>
<dbReference type="GO" id="GO:0016757">
    <property type="term" value="F:glycosyltransferase activity"/>
    <property type="evidence" value="ECO:0007669"/>
    <property type="project" value="UniProtKB-KW"/>
</dbReference>
<sequence length="285" mass="31836">MLNYENQYSKEGKLMYLSVPGSTSNSPVDCRTSSLKIFIAALENALTAELLRNLSFGCVNSVSSGCHTDMDFQLFQQSGRFICQELATMPQTAAASFLTLRQAGQDCEQRLLQLTGGVNTQKGLLFLVLFLWQAWVSNTSWAALSEHISNFAQDLQKDYVQMPYSRSSLSHRAGLADIRHLPLTGFRPLLNTVKLYLQSDWSDLQLTLYLIATTDDTTTFKRGGLEKLRYVQQTAGQILLLTAEEQIKAAEDLNNYYLSNNLSSGGVADLFSLTKCLAELKDQWL</sequence>